<dbReference type="PANTHER" id="PTHR21705">
    <property type="entry name" value="RAI16 PROTEIN-RELATED"/>
    <property type="match status" value="1"/>
</dbReference>
<evidence type="ECO:0000313" key="4">
    <source>
        <dbReference type="Proteomes" id="UP000695007"/>
    </source>
</evidence>
<dbReference type="GeneID" id="105368876"/>
<dbReference type="KEGG" id="csol:105368876"/>
<dbReference type="InterPro" id="IPR045669">
    <property type="entry name" value="FHIP_C"/>
</dbReference>
<dbReference type="Proteomes" id="UP000695007">
    <property type="component" value="Unplaced"/>
</dbReference>
<dbReference type="Pfam" id="PF19311">
    <property type="entry name" value="KELAA"/>
    <property type="match status" value="1"/>
</dbReference>
<protein>
    <submittedName>
        <fullName evidence="5">Protein FAM160B1-like</fullName>
    </submittedName>
</protein>
<dbReference type="InterPro" id="IPR019384">
    <property type="entry name" value="FHIP"/>
</dbReference>
<feature type="compositionally biased region" description="Polar residues" evidence="2">
    <location>
        <begin position="240"/>
        <end position="253"/>
    </location>
</feature>
<feature type="domain" description="FHF complex subunit HOOK-interacting protein C-terminal" evidence="3">
    <location>
        <begin position="730"/>
        <end position="819"/>
    </location>
</feature>
<dbReference type="InterPro" id="IPR045668">
    <property type="entry name" value="FHIP_KELAA_motif"/>
</dbReference>
<keyword evidence="4" id="KW-1185">Reference proteome</keyword>
<dbReference type="AlphaFoldDB" id="A0AAJ7E3C3"/>
<evidence type="ECO:0000256" key="1">
    <source>
        <dbReference type="ARBA" id="ARBA00024336"/>
    </source>
</evidence>
<proteinExistence type="inferred from homology"/>
<reference evidence="5" key="1">
    <citation type="submission" date="2025-08" db="UniProtKB">
        <authorList>
            <consortium name="RefSeq"/>
        </authorList>
    </citation>
    <scope>IDENTIFICATION</scope>
</reference>
<feature type="compositionally biased region" description="Basic and acidic residues" evidence="2">
    <location>
        <begin position="351"/>
        <end position="363"/>
    </location>
</feature>
<name>A0AAJ7E3C3_9HYME</name>
<comment type="similarity">
    <text evidence="1">Belongs to the FHIP family.</text>
</comment>
<feature type="compositionally biased region" description="Low complexity" evidence="2">
    <location>
        <begin position="282"/>
        <end position="293"/>
    </location>
</feature>
<accession>A0AAJ7E3C3</accession>
<organism evidence="4 5">
    <name type="scientific">Ceratosolen solmsi marchali</name>
    <dbReference type="NCBI Taxonomy" id="326594"/>
    <lineage>
        <taxon>Eukaryota</taxon>
        <taxon>Metazoa</taxon>
        <taxon>Ecdysozoa</taxon>
        <taxon>Arthropoda</taxon>
        <taxon>Hexapoda</taxon>
        <taxon>Insecta</taxon>
        <taxon>Pterygota</taxon>
        <taxon>Neoptera</taxon>
        <taxon>Endopterygota</taxon>
        <taxon>Hymenoptera</taxon>
        <taxon>Apocrita</taxon>
        <taxon>Proctotrupomorpha</taxon>
        <taxon>Chalcidoidea</taxon>
        <taxon>Agaonidae</taxon>
        <taxon>Agaoninae</taxon>
        <taxon>Ceratosolen</taxon>
    </lineage>
</organism>
<dbReference type="PANTHER" id="PTHR21705:SF12">
    <property type="entry name" value="FHF COMPLEX SUBUNIT HOOK-INTERACTING PROTEIN C-TERMINAL DOMAIN-CONTAINING PROTEIN"/>
    <property type="match status" value="1"/>
</dbReference>
<evidence type="ECO:0000256" key="2">
    <source>
        <dbReference type="SAM" id="MobiDB-lite"/>
    </source>
</evidence>
<dbReference type="RefSeq" id="XP_011506320.1">
    <property type="nucleotide sequence ID" value="XM_011508018.1"/>
</dbReference>
<evidence type="ECO:0000259" key="3">
    <source>
        <dbReference type="Pfam" id="PF19314"/>
    </source>
</evidence>
<evidence type="ECO:0000313" key="5">
    <source>
        <dbReference type="RefSeq" id="XP_011506320.1"/>
    </source>
</evidence>
<feature type="compositionally biased region" description="Low complexity" evidence="2">
    <location>
        <begin position="265"/>
        <end position="274"/>
    </location>
</feature>
<gene>
    <name evidence="5" type="primary">LOC105368876</name>
</gene>
<feature type="region of interest" description="Disordered" evidence="2">
    <location>
        <begin position="348"/>
        <end position="371"/>
    </location>
</feature>
<dbReference type="Pfam" id="PF10257">
    <property type="entry name" value="RAI16-like"/>
    <property type="match status" value="1"/>
</dbReference>
<sequence length="869" mass="98094">MISGLQIALKNAIDVIAPPATPLQDFTYHWKQLMNFYVNHLNDAKVSIERTSIPKHLDHLLRLLLEEEKNGDEPGPCLEYTLQHRLLDLLATLASAETPPGMRLVCLSFLRKLLTKSKHPLLHQAAIYGSVQRMIAMCNGNLASPIENEEIQFLLCLCFLVCKYPHVTNIVNDSSNVAQDGEALHCSIDKSAIDKVTYIPARRMKNANTLFKPLNTQAITLMNPDLFKTGKHRPYHVDSVNKSSSQSEASQENKQPKHVQNAITRSNSSSQSSRSSRDVEAASESSSPVAQQPIDNIPNRVPEEAEDDTRASENLYKVSKEVESSKYDPVVAALNDIKDLRINEECLSSNGDEKSDQNSKHDITFSSSRNPEHSKCLLLDSLKSYINSADNTIRIRACEGIMVLASLDDPFFAEIIAKSDLSTILAKRLEVLFNLIPAQVESSDIEDIEVTWGLDSPLLINEKKFPGYQRVAAFFMWMDFLAQLSREAHSDVAEILAQTIRISFFEKVLTHALSAHHAILITALVTKCLKNIPTSPLSIEMGRWLVGQQRVPDIPDVWCCPVLHRLIENCFTESDDLITETLKLFEAMIEKRDEHILHCLVLTYLNTRGYYDNSAADSAIASWSDEEDERVREKKGCMDITEGTSHSRTLAPSNIHRILNCFLSLLPRQLQTESDSNYGRYMGNWEKEYSIIVKNCALLAWPLEAVTLDDSASSDSRPEIDNCANRFYPGPFLSMLLDKISGIPKQKYEINLHLTILISKLALLPHPYLHEFLLNPLIPLTPGKKSLFICLQRLVKQLANEVPKIQNYKLILKELRLEMFNDCCAQESSDNKTYSRSKEEETLLESVIIVEEFCKELAAIAYVKYHHST</sequence>
<feature type="region of interest" description="Disordered" evidence="2">
    <location>
        <begin position="230"/>
        <end position="310"/>
    </location>
</feature>
<dbReference type="Pfam" id="PF19314">
    <property type="entry name" value="DUF5917"/>
    <property type="match status" value="1"/>
</dbReference>